<sequence>MSIWTRISEAVSALAKGEGLSAVFDKLRSPPERSVAFTIAVIALGAKMAKADGLVTRDEVTVFREVFQIAQEDEAGAARVFNLARQDVAGFEDYAARIQRMFGDQSGTLCDLMEGLFHIAMADGEYHPREDAFLRRVAEIFGLDEGDFRRLHSRFVAESEHDPYAVLGVTRDMSMGQIKKVWQQHVRDSHPDQMMARGVPQEAIKLAEKRMVDINRAWEEIRQKEAHADRHV</sequence>
<dbReference type="Gene3D" id="1.10.3680.10">
    <property type="entry name" value="TerB-like"/>
    <property type="match status" value="1"/>
</dbReference>
<gene>
    <name evidence="2" type="ORF">HAT86_04590</name>
</gene>
<reference evidence="2" key="1">
    <citation type="submission" date="2020-03" db="EMBL/GenBank/DDBJ databases">
        <title>Roseovarius gahaiensis sp. nov., isolated from Gahai Saline Lake, China.</title>
        <authorList>
            <person name="Sun X."/>
        </authorList>
    </citation>
    <scope>NUCLEOTIDE SEQUENCE</scope>
    <source>
        <strain evidence="2">GH877</strain>
    </source>
</reference>
<dbReference type="PROSITE" id="PS50076">
    <property type="entry name" value="DNAJ_2"/>
    <property type="match status" value="1"/>
</dbReference>
<dbReference type="RefSeq" id="WP_167193883.1">
    <property type="nucleotide sequence ID" value="NZ_JAAORB010000005.1"/>
</dbReference>
<name>A0A967EFQ4_9RHOB</name>
<dbReference type="SUPFAM" id="SSF158682">
    <property type="entry name" value="TerB-like"/>
    <property type="match status" value="1"/>
</dbReference>
<accession>A0A967EFQ4</accession>
<comment type="caution">
    <text evidence="2">The sequence shown here is derived from an EMBL/GenBank/DDBJ whole genome shotgun (WGS) entry which is preliminary data.</text>
</comment>
<dbReference type="InterPro" id="IPR036869">
    <property type="entry name" value="J_dom_sf"/>
</dbReference>
<evidence type="ECO:0000313" key="2">
    <source>
        <dbReference type="EMBL" id="NHQ73745.1"/>
    </source>
</evidence>
<dbReference type="Proteomes" id="UP000639775">
    <property type="component" value="Unassembled WGS sequence"/>
</dbReference>
<evidence type="ECO:0000259" key="1">
    <source>
        <dbReference type="PROSITE" id="PS50076"/>
    </source>
</evidence>
<dbReference type="SMART" id="SM00271">
    <property type="entry name" value="DnaJ"/>
    <property type="match status" value="1"/>
</dbReference>
<dbReference type="Pfam" id="PF00226">
    <property type="entry name" value="DnaJ"/>
    <property type="match status" value="1"/>
</dbReference>
<dbReference type="CDD" id="cd07316">
    <property type="entry name" value="terB_like_DjlA"/>
    <property type="match status" value="1"/>
</dbReference>
<dbReference type="AlphaFoldDB" id="A0A967EFQ4"/>
<dbReference type="CDD" id="cd06257">
    <property type="entry name" value="DnaJ"/>
    <property type="match status" value="1"/>
</dbReference>
<evidence type="ECO:0000313" key="3">
    <source>
        <dbReference type="Proteomes" id="UP000639775"/>
    </source>
</evidence>
<dbReference type="InterPro" id="IPR007791">
    <property type="entry name" value="DjlA_N"/>
</dbReference>
<proteinExistence type="predicted"/>
<dbReference type="Pfam" id="PF05099">
    <property type="entry name" value="TerB"/>
    <property type="match status" value="1"/>
</dbReference>
<keyword evidence="3" id="KW-1185">Reference proteome</keyword>
<dbReference type="InterPro" id="IPR001623">
    <property type="entry name" value="DnaJ_domain"/>
</dbReference>
<feature type="domain" description="J" evidence="1">
    <location>
        <begin position="162"/>
        <end position="232"/>
    </location>
</feature>
<dbReference type="InterPro" id="IPR029024">
    <property type="entry name" value="TerB-like"/>
</dbReference>
<protein>
    <submittedName>
        <fullName evidence="2">Molecular chaperone DjiA</fullName>
    </submittedName>
</protein>
<dbReference type="SUPFAM" id="SSF46565">
    <property type="entry name" value="Chaperone J-domain"/>
    <property type="match status" value="1"/>
</dbReference>
<organism evidence="2 3">
    <name type="scientific">Roseovarius gahaiensis</name>
    <dbReference type="NCBI Taxonomy" id="2716691"/>
    <lineage>
        <taxon>Bacteria</taxon>
        <taxon>Pseudomonadati</taxon>
        <taxon>Pseudomonadota</taxon>
        <taxon>Alphaproteobacteria</taxon>
        <taxon>Rhodobacterales</taxon>
        <taxon>Roseobacteraceae</taxon>
        <taxon>Roseovarius</taxon>
    </lineage>
</organism>
<dbReference type="Gene3D" id="1.10.287.110">
    <property type="entry name" value="DnaJ domain"/>
    <property type="match status" value="1"/>
</dbReference>
<dbReference type="EMBL" id="JAAORB010000005">
    <property type="protein sequence ID" value="NHQ73745.1"/>
    <property type="molecule type" value="Genomic_DNA"/>
</dbReference>